<keyword evidence="3" id="KW-1185">Reference proteome</keyword>
<feature type="transmembrane region" description="Helical" evidence="1">
    <location>
        <begin position="121"/>
        <end position="141"/>
    </location>
</feature>
<feature type="transmembrane region" description="Helical" evidence="1">
    <location>
        <begin position="534"/>
        <end position="560"/>
    </location>
</feature>
<name>A0A423WH94_CYTCH</name>
<feature type="transmembrane region" description="Helical" evidence="1">
    <location>
        <begin position="71"/>
        <end position="91"/>
    </location>
</feature>
<sequence length="635" mass="69581">MDQISLRRLSKDSLNITALEDDGVLEHKGASSSETTSPMTASEGVGMAEDIQYSHLTPDHIEKVQPSRQSYYYAAGSALLVALPFVFLVIWQACTGPIAFSTDLTPHIIGGQFTQTEAKTIDFLCSALLGPVLLVTLKWYWFSITKVTMVSDCSTDATSLMALIQASYTDSGSYNPLKLLTFIRTGRDKMLLFGLLVLLSAIPQTCFSNFIAYEAYEFAGHIATELPLRSLLTGLDEVLARIQETQPTFPPGYDFSPTQVAEFVGDATSVLSGTAYQNATGKLSNDTYVGLNVTRGSLDAVDSNVVRLEGVPAYRMELNCQAIPPNTLSVTDFAGTSVMINCNVGDNNDLFLATYPGQMSILTSGEDNSVYPWVGFHGWEQAYLGNMQALELNRNITIREHHLCSLQYDAVGLQWRQIQIHHTETWSGETSPVKMLIADWQLALNYHSPVDIGGMPGIGQPLQDTAWPSDSEVDANNEITLDARINVLNYLYAVGEFERIAYETKNANASLHNGTTNYAQLVGAYGSEQAYRIVYVPIILLIGLICVSVAALATFCLLVTDMMRVTASVKMWQQVGIVQLLADSITGRRSDPVIEDMHQAGEAGAEKIARDYKVRYKALPGKTNVLKADSPMTEE</sequence>
<feature type="transmembrane region" description="Helical" evidence="1">
    <location>
        <begin position="190"/>
        <end position="213"/>
    </location>
</feature>
<dbReference type="OrthoDB" id="2840209at2759"/>
<dbReference type="Proteomes" id="UP000284375">
    <property type="component" value="Unassembled WGS sequence"/>
</dbReference>
<dbReference type="EMBL" id="LJZO01000004">
    <property type="protein sequence ID" value="ROW02747.1"/>
    <property type="molecule type" value="Genomic_DNA"/>
</dbReference>
<dbReference type="AlphaFoldDB" id="A0A423WH94"/>
<proteinExistence type="predicted"/>
<evidence type="ECO:0000256" key="1">
    <source>
        <dbReference type="SAM" id="Phobius"/>
    </source>
</evidence>
<gene>
    <name evidence="2" type="ORF">VSDG_01703</name>
</gene>
<organism evidence="2 3">
    <name type="scientific">Cytospora chrysosperma</name>
    <name type="common">Cytospora canker fungus</name>
    <name type="synonym">Sphaeria chrysosperma</name>
    <dbReference type="NCBI Taxonomy" id="252740"/>
    <lineage>
        <taxon>Eukaryota</taxon>
        <taxon>Fungi</taxon>
        <taxon>Dikarya</taxon>
        <taxon>Ascomycota</taxon>
        <taxon>Pezizomycotina</taxon>
        <taxon>Sordariomycetes</taxon>
        <taxon>Sordariomycetidae</taxon>
        <taxon>Diaporthales</taxon>
        <taxon>Cytosporaceae</taxon>
        <taxon>Cytospora</taxon>
    </lineage>
</organism>
<keyword evidence="1" id="KW-0472">Membrane</keyword>
<reference evidence="2 3" key="1">
    <citation type="submission" date="2015-09" db="EMBL/GenBank/DDBJ databases">
        <title>Host preference determinants of Valsa canker pathogens revealed by comparative genomics.</title>
        <authorList>
            <person name="Yin Z."/>
            <person name="Huang L."/>
        </authorList>
    </citation>
    <scope>NUCLEOTIDE SEQUENCE [LARGE SCALE GENOMIC DNA]</scope>
    <source>
        <strain evidence="2 3">YSFL</strain>
    </source>
</reference>
<comment type="caution">
    <text evidence="2">The sequence shown here is derived from an EMBL/GenBank/DDBJ whole genome shotgun (WGS) entry which is preliminary data.</text>
</comment>
<keyword evidence="1" id="KW-1133">Transmembrane helix</keyword>
<evidence type="ECO:0000313" key="2">
    <source>
        <dbReference type="EMBL" id="ROW02747.1"/>
    </source>
</evidence>
<protein>
    <submittedName>
        <fullName evidence="2">Uncharacterized protein</fullName>
    </submittedName>
</protein>
<keyword evidence="1" id="KW-0812">Transmembrane</keyword>
<evidence type="ECO:0000313" key="3">
    <source>
        <dbReference type="Proteomes" id="UP000284375"/>
    </source>
</evidence>
<accession>A0A423WH94</accession>